<dbReference type="GO" id="GO:0000156">
    <property type="term" value="F:phosphorelay response regulator activity"/>
    <property type="evidence" value="ECO:0007669"/>
    <property type="project" value="TreeGrafter"/>
</dbReference>
<evidence type="ECO:0000259" key="9">
    <source>
        <dbReference type="PROSITE" id="PS51755"/>
    </source>
</evidence>
<dbReference type="InterPro" id="IPR036388">
    <property type="entry name" value="WH-like_DNA-bd_sf"/>
</dbReference>
<dbReference type="Proteomes" id="UP000192610">
    <property type="component" value="Unassembled WGS sequence"/>
</dbReference>
<accession>A0A1V9EJ17</accession>
<dbReference type="CDD" id="cd17574">
    <property type="entry name" value="REC_OmpR"/>
    <property type="match status" value="1"/>
</dbReference>
<dbReference type="PANTHER" id="PTHR48111:SF22">
    <property type="entry name" value="REGULATOR OF RPOS"/>
    <property type="match status" value="1"/>
</dbReference>
<dbReference type="Pfam" id="PF00072">
    <property type="entry name" value="Response_reg"/>
    <property type="match status" value="1"/>
</dbReference>
<dbReference type="InterPro" id="IPR039420">
    <property type="entry name" value="WalR-like"/>
</dbReference>
<feature type="modified residue" description="4-aspartylphosphate" evidence="6">
    <location>
        <position position="54"/>
    </location>
</feature>
<feature type="domain" description="OmpR/PhoB-type" evidence="9">
    <location>
        <begin position="130"/>
        <end position="228"/>
    </location>
</feature>
<dbReference type="Gene3D" id="3.40.50.2300">
    <property type="match status" value="1"/>
</dbReference>
<dbReference type="GO" id="GO:0006355">
    <property type="term" value="P:regulation of DNA-templated transcription"/>
    <property type="evidence" value="ECO:0007669"/>
    <property type="project" value="InterPro"/>
</dbReference>
<dbReference type="GO" id="GO:0032993">
    <property type="term" value="C:protein-DNA complex"/>
    <property type="evidence" value="ECO:0007669"/>
    <property type="project" value="TreeGrafter"/>
</dbReference>
<evidence type="ECO:0000256" key="5">
    <source>
        <dbReference type="ARBA" id="ARBA00023163"/>
    </source>
</evidence>
<evidence type="ECO:0000256" key="2">
    <source>
        <dbReference type="ARBA" id="ARBA00023012"/>
    </source>
</evidence>
<dbReference type="RefSeq" id="WP_081202052.1">
    <property type="nucleotide sequence ID" value="NZ_FOCZ01000009.1"/>
</dbReference>
<dbReference type="InterPro" id="IPR001789">
    <property type="entry name" value="Sig_transdc_resp-reg_receiver"/>
</dbReference>
<organism evidence="10 11">
    <name type="scientific">Niastella yeongjuensis</name>
    <dbReference type="NCBI Taxonomy" id="354355"/>
    <lineage>
        <taxon>Bacteria</taxon>
        <taxon>Pseudomonadati</taxon>
        <taxon>Bacteroidota</taxon>
        <taxon>Chitinophagia</taxon>
        <taxon>Chitinophagales</taxon>
        <taxon>Chitinophagaceae</taxon>
        <taxon>Niastella</taxon>
    </lineage>
</organism>
<keyword evidence="5" id="KW-0804">Transcription</keyword>
<keyword evidence="4 7" id="KW-0238">DNA-binding</keyword>
<dbReference type="EMBL" id="LVXG01000025">
    <property type="protein sequence ID" value="OQP46138.1"/>
    <property type="molecule type" value="Genomic_DNA"/>
</dbReference>
<gene>
    <name evidence="10" type="ORF">A4H97_31690</name>
</gene>
<dbReference type="SMART" id="SM00862">
    <property type="entry name" value="Trans_reg_C"/>
    <property type="match status" value="1"/>
</dbReference>
<dbReference type="SMART" id="SM00448">
    <property type="entry name" value="REC"/>
    <property type="match status" value="1"/>
</dbReference>
<evidence type="ECO:0000256" key="1">
    <source>
        <dbReference type="ARBA" id="ARBA00022553"/>
    </source>
</evidence>
<dbReference type="PANTHER" id="PTHR48111">
    <property type="entry name" value="REGULATOR OF RPOS"/>
    <property type="match status" value="1"/>
</dbReference>
<dbReference type="STRING" id="354355.SAMN05660816_04618"/>
<keyword evidence="1 6" id="KW-0597">Phosphoprotein</keyword>
<evidence type="ECO:0000313" key="10">
    <source>
        <dbReference type="EMBL" id="OQP46138.1"/>
    </source>
</evidence>
<dbReference type="PROSITE" id="PS50110">
    <property type="entry name" value="RESPONSE_REGULATORY"/>
    <property type="match status" value="1"/>
</dbReference>
<dbReference type="AlphaFoldDB" id="A0A1V9EJ17"/>
<reference evidence="11" key="1">
    <citation type="submission" date="2016-04" db="EMBL/GenBank/DDBJ databases">
        <authorList>
            <person name="Chen L."/>
            <person name="Zhuang W."/>
            <person name="Wang G."/>
        </authorList>
    </citation>
    <scope>NUCLEOTIDE SEQUENCE [LARGE SCALE GENOMIC DNA]</scope>
    <source>
        <strain evidence="11">17621</strain>
    </source>
</reference>
<sequence length="231" mass="26609">MEETKILVVEDEQKIADTLNVGLSENGYHVEVAYDGKIGERLFFMHDFNLVILDINLPGINGYELAKIIRSRNTHIPIIMLTSLSTLNDKMEGYDAGTDDYIVKPFEFKELLVKIRVLLKRTMNQNVPVGNLLKAADLSMNLDSKEVRRGNDIINLTAKEFQLLEYLLRNKNKVVSRASIAVNVWDIDFDTNTNIIDVYISYLRNKIDKPYERKLIQTHVGMGYILKENER</sequence>
<dbReference type="GO" id="GO:0005829">
    <property type="term" value="C:cytosol"/>
    <property type="evidence" value="ECO:0007669"/>
    <property type="project" value="TreeGrafter"/>
</dbReference>
<dbReference type="OrthoDB" id="9790442at2"/>
<dbReference type="FunFam" id="3.40.50.2300:FF:000001">
    <property type="entry name" value="DNA-binding response regulator PhoB"/>
    <property type="match status" value="1"/>
</dbReference>
<keyword evidence="2" id="KW-0902">Two-component regulatory system</keyword>
<feature type="domain" description="Response regulatory" evidence="8">
    <location>
        <begin position="5"/>
        <end position="119"/>
    </location>
</feature>
<keyword evidence="11" id="KW-1185">Reference proteome</keyword>
<evidence type="ECO:0000256" key="3">
    <source>
        <dbReference type="ARBA" id="ARBA00023015"/>
    </source>
</evidence>
<protein>
    <submittedName>
        <fullName evidence="10">DNA-binding response regulator</fullName>
    </submittedName>
</protein>
<evidence type="ECO:0000256" key="6">
    <source>
        <dbReference type="PROSITE-ProRule" id="PRU00169"/>
    </source>
</evidence>
<dbReference type="InterPro" id="IPR011006">
    <property type="entry name" value="CheY-like_superfamily"/>
</dbReference>
<name>A0A1V9EJ17_9BACT</name>
<dbReference type="PROSITE" id="PS51755">
    <property type="entry name" value="OMPR_PHOB"/>
    <property type="match status" value="1"/>
</dbReference>
<comment type="caution">
    <text evidence="10">The sequence shown here is derived from an EMBL/GenBank/DDBJ whole genome shotgun (WGS) entry which is preliminary data.</text>
</comment>
<dbReference type="Gene3D" id="1.10.10.10">
    <property type="entry name" value="Winged helix-like DNA-binding domain superfamily/Winged helix DNA-binding domain"/>
    <property type="match status" value="1"/>
</dbReference>
<dbReference type="SUPFAM" id="SSF52172">
    <property type="entry name" value="CheY-like"/>
    <property type="match status" value="1"/>
</dbReference>
<proteinExistence type="predicted"/>
<dbReference type="Pfam" id="PF00486">
    <property type="entry name" value="Trans_reg_C"/>
    <property type="match status" value="1"/>
</dbReference>
<dbReference type="InterPro" id="IPR001867">
    <property type="entry name" value="OmpR/PhoB-type_DNA-bd"/>
</dbReference>
<keyword evidence="3" id="KW-0805">Transcription regulation</keyword>
<evidence type="ECO:0000259" key="8">
    <source>
        <dbReference type="PROSITE" id="PS50110"/>
    </source>
</evidence>
<dbReference type="CDD" id="cd00383">
    <property type="entry name" value="trans_reg_C"/>
    <property type="match status" value="1"/>
</dbReference>
<evidence type="ECO:0000256" key="7">
    <source>
        <dbReference type="PROSITE-ProRule" id="PRU01091"/>
    </source>
</evidence>
<feature type="DNA-binding region" description="OmpR/PhoB-type" evidence="7">
    <location>
        <begin position="130"/>
        <end position="228"/>
    </location>
</feature>
<evidence type="ECO:0000313" key="11">
    <source>
        <dbReference type="Proteomes" id="UP000192610"/>
    </source>
</evidence>
<dbReference type="GO" id="GO:0000976">
    <property type="term" value="F:transcription cis-regulatory region binding"/>
    <property type="evidence" value="ECO:0007669"/>
    <property type="project" value="TreeGrafter"/>
</dbReference>
<evidence type="ECO:0000256" key="4">
    <source>
        <dbReference type="ARBA" id="ARBA00023125"/>
    </source>
</evidence>
<dbReference type="FunFam" id="1.10.10.10:FF:000005">
    <property type="entry name" value="Two-component system response regulator"/>
    <property type="match status" value="1"/>
</dbReference>